<keyword evidence="2" id="KW-1185">Reference proteome</keyword>
<proteinExistence type="predicted"/>
<accession>A0ABT2HA01</accession>
<sequence length="62" mass="7014">MDIGLLVWDGGDGTSTIRFFRDLDKAQDKLEEDSYNCNEDVTVITVPDNFVPPGFWADEDDD</sequence>
<gene>
    <name evidence="1" type="ORF">N1032_23530</name>
</gene>
<evidence type="ECO:0000313" key="2">
    <source>
        <dbReference type="Proteomes" id="UP001165586"/>
    </source>
</evidence>
<name>A0ABT2HA01_9MICO</name>
<dbReference type="EMBL" id="JANLCJ010000127">
    <property type="protein sequence ID" value="MCS5736706.1"/>
    <property type="molecule type" value="Genomic_DNA"/>
</dbReference>
<protein>
    <submittedName>
        <fullName evidence="1">Uncharacterized protein</fullName>
    </submittedName>
</protein>
<dbReference type="Proteomes" id="UP001165586">
    <property type="component" value="Unassembled WGS sequence"/>
</dbReference>
<comment type="caution">
    <text evidence="1">The sequence shown here is derived from an EMBL/GenBank/DDBJ whole genome shotgun (WGS) entry which is preliminary data.</text>
</comment>
<dbReference type="RefSeq" id="WP_259542787.1">
    <property type="nucleotide sequence ID" value="NZ_JANLCJ010000127.1"/>
</dbReference>
<evidence type="ECO:0000313" key="1">
    <source>
        <dbReference type="EMBL" id="MCS5736706.1"/>
    </source>
</evidence>
<organism evidence="1 2">
    <name type="scientific">Herbiconiux daphne</name>
    <dbReference type="NCBI Taxonomy" id="2970914"/>
    <lineage>
        <taxon>Bacteria</taxon>
        <taxon>Bacillati</taxon>
        <taxon>Actinomycetota</taxon>
        <taxon>Actinomycetes</taxon>
        <taxon>Micrococcales</taxon>
        <taxon>Microbacteriaceae</taxon>
        <taxon>Herbiconiux</taxon>
    </lineage>
</organism>
<reference evidence="1" key="1">
    <citation type="submission" date="2022-08" db="EMBL/GenBank/DDBJ databases">
        <authorList>
            <person name="Deng Y."/>
            <person name="Han X.-F."/>
            <person name="Zhang Y.-Q."/>
        </authorList>
    </citation>
    <scope>NUCLEOTIDE SEQUENCE</scope>
    <source>
        <strain evidence="1">CPCC 203386</strain>
    </source>
</reference>